<comment type="subcellular location">
    <subcellularLocation>
        <location evidence="9">Cytoplasm</location>
    </subcellularLocation>
</comment>
<dbReference type="Pfam" id="PF00625">
    <property type="entry name" value="Guanylate_kin"/>
    <property type="match status" value="1"/>
</dbReference>
<dbReference type="InterPro" id="IPR027417">
    <property type="entry name" value="P-loop_NTPase"/>
</dbReference>
<dbReference type="FunFam" id="3.30.63.10:FF:000002">
    <property type="entry name" value="Guanylate kinase 1"/>
    <property type="match status" value="1"/>
</dbReference>
<evidence type="ECO:0000256" key="2">
    <source>
        <dbReference type="ARBA" id="ARBA00012961"/>
    </source>
</evidence>
<protein>
    <recommendedName>
        <fullName evidence="3 9">Guanylate kinase</fullName>
        <ecNumber evidence="2 9">2.7.4.8</ecNumber>
    </recommendedName>
    <alternativeName>
        <fullName evidence="8 9">GMP kinase</fullName>
    </alternativeName>
</protein>
<dbReference type="PROSITE" id="PS00856">
    <property type="entry name" value="GUANYLATE_KINASE_1"/>
    <property type="match status" value="1"/>
</dbReference>
<comment type="function">
    <text evidence="9">Essential for recycling GMP and indirectly, cGMP.</text>
</comment>
<evidence type="ECO:0000256" key="5">
    <source>
        <dbReference type="ARBA" id="ARBA00022741"/>
    </source>
</evidence>
<keyword evidence="5 9" id="KW-0547">Nucleotide-binding</keyword>
<dbReference type="SMART" id="SM00072">
    <property type="entry name" value="GuKc"/>
    <property type="match status" value="1"/>
</dbReference>
<evidence type="ECO:0000256" key="1">
    <source>
        <dbReference type="ARBA" id="ARBA00005790"/>
    </source>
</evidence>
<name>A0A8J6NQW4_9BACT</name>
<evidence type="ECO:0000256" key="4">
    <source>
        <dbReference type="ARBA" id="ARBA00022679"/>
    </source>
</evidence>
<dbReference type="PROSITE" id="PS50052">
    <property type="entry name" value="GUANYLATE_KINASE_2"/>
    <property type="match status" value="1"/>
</dbReference>
<gene>
    <name evidence="9 11" type="primary">gmk</name>
    <name evidence="11" type="ORF">H8E23_18110</name>
</gene>
<evidence type="ECO:0000256" key="6">
    <source>
        <dbReference type="ARBA" id="ARBA00022777"/>
    </source>
</evidence>
<dbReference type="HAMAP" id="MF_00328">
    <property type="entry name" value="Guanylate_kinase"/>
    <property type="match status" value="1"/>
</dbReference>
<dbReference type="PANTHER" id="PTHR23117:SF13">
    <property type="entry name" value="GUANYLATE KINASE"/>
    <property type="match status" value="1"/>
</dbReference>
<dbReference type="InterPro" id="IPR008144">
    <property type="entry name" value="Guanylate_kin-like_dom"/>
</dbReference>
<sequence>MKAQGHLFILSAPSGTGKTTLARAVLDRFSDMLYSVSYTTREPRNGEENGVDYCFISKDLFKKNIKAGKWAEWAQVHGNYYGTSAEFIDTGLASGRNILLDIDVQGTIQLLKRYPDSITIFIMPPSVDALRERLELRGTDSRADIEKRLVNAKKEMAQKDLYRHVIINDRLPKAVAELVSIIEKYRGNKTISDSPPKSGCTKV</sequence>
<comment type="catalytic activity">
    <reaction evidence="9">
        <text>GMP + ATP = GDP + ADP</text>
        <dbReference type="Rhea" id="RHEA:20780"/>
        <dbReference type="ChEBI" id="CHEBI:30616"/>
        <dbReference type="ChEBI" id="CHEBI:58115"/>
        <dbReference type="ChEBI" id="CHEBI:58189"/>
        <dbReference type="ChEBI" id="CHEBI:456216"/>
        <dbReference type="EC" id="2.7.4.8"/>
    </reaction>
</comment>
<feature type="domain" description="Guanylate kinase-like" evidence="10">
    <location>
        <begin position="5"/>
        <end position="183"/>
    </location>
</feature>
<dbReference type="SUPFAM" id="SSF52540">
    <property type="entry name" value="P-loop containing nucleoside triphosphate hydrolases"/>
    <property type="match status" value="1"/>
</dbReference>
<dbReference type="GO" id="GO:0005829">
    <property type="term" value="C:cytosol"/>
    <property type="evidence" value="ECO:0007669"/>
    <property type="project" value="TreeGrafter"/>
</dbReference>
<dbReference type="InterPro" id="IPR020590">
    <property type="entry name" value="Guanylate_kinase_CS"/>
</dbReference>
<dbReference type="EC" id="2.7.4.8" evidence="2 9"/>
<dbReference type="Gene3D" id="3.40.50.300">
    <property type="entry name" value="P-loop containing nucleotide triphosphate hydrolases"/>
    <property type="match status" value="2"/>
</dbReference>
<comment type="similarity">
    <text evidence="1 9">Belongs to the guanylate kinase family.</text>
</comment>
<dbReference type="AlphaFoldDB" id="A0A8J6NQW4"/>
<evidence type="ECO:0000256" key="8">
    <source>
        <dbReference type="ARBA" id="ARBA00030128"/>
    </source>
</evidence>
<reference evidence="11 12" key="1">
    <citation type="submission" date="2020-08" db="EMBL/GenBank/DDBJ databases">
        <title>Bridging the membrane lipid divide: bacteria of the FCB group superphylum have the potential to synthesize archaeal ether lipids.</title>
        <authorList>
            <person name="Villanueva L."/>
            <person name="Von Meijenfeldt F.A.B."/>
            <person name="Westbye A.B."/>
            <person name="Yadav S."/>
            <person name="Hopmans E.C."/>
            <person name="Dutilh B.E."/>
            <person name="Sinninghe Damste J.S."/>
        </authorList>
    </citation>
    <scope>NUCLEOTIDE SEQUENCE [LARGE SCALE GENOMIC DNA]</scope>
    <source>
        <strain evidence="11">NIOZ-UU30</strain>
    </source>
</reference>
<evidence type="ECO:0000259" key="10">
    <source>
        <dbReference type="PROSITE" id="PS50052"/>
    </source>
</evidence>
<dbReference type="InterPro" id="IPR008145">
    <property type="entry name" value="GK/Ca_channel_bsu"/>
</dbReference>
<proteinExistence type="inferred from homology"/>
<evidence type="ECO:0000256" key="9">
    <source>
        <dbReference type="HAMAP-Rule" id="MF_00328"/>
    </source>
</evidence>
<comment type="caution">
    <text evidence="11">The sequence shown here is derived from an EMBL/GenBank/DDBJ whole genome shotgun (WGS) entry which is preliminary data.</text>
</comment>
<dbReference type="GO" id="GO:0004385">
    <property type="term" value="F:GMP kinase activity"/>
    <property type="evidence" value="ECO:0007669"/>
    <property type="project" value="UniProtKB-UniRule"/>
</dbReference>
<evidence type="ECO:0000313" key="12">
    <source>
        <dbReference type="Proteomes" id="UP000603434"/>
    </source>
</evidence>
<evidence type="ECO:0000256" key="7">
    <source>
        <dbReference type="ARBA" id="ARBA00022840"/>
    </source>
</evidence>
<organism evidence="11 12">
    <name type="scientific">Candidatus Desulfatibia profunda</name>
    <dbReference type="NCBI Taxonomy" id="2841695"/>
    <lineage>
        <taxon>Bacteria</taxon>
        <taxon>Pseudomonadati</taxon>
        <taxon>Thermodesulfobacteriota</taxon>
        <taxon>Desulfobacteria</taxon>
        <taxon>Desulfobacterales</taxon>
        <taxon>Desulfobacterales incertae sedis</taxon>
        <taxon>Candidatus Desulfatibia</taxon>
    </lineage>
</organism>
<keyword evidence="4 9" id="KW-0808">Transferase</keyword>
<keyword evidence="9" id="KW-0963">Cytoplasm</keyword>
<dbReference type="EMBL" id="JACNJH010000286">
    <property type="protein sequence ID" value="MBC8363299.1"/>
    <property type="molecule type" value="Genomic_DNA"/>
</dbReference>
<evidence type="ECO:0000313" key="11">
    <source>
        <dbReference type="EMBL" id="MBC8363299.1"/>
    </source>
</evidence>
<dbReference type="NCBIfam" id="TIGR03263">
    <property type="entry name" value="guanyl_kin"/>
    <property type="match status" value="1"/>
</dbReference>
<dbReference type="Gene3D" id="3.30.63.10">
    <property type="entry name" value="Guanylate Kinase phosphate binding domain"/>
    <property type="match status" value="1"/>
</dbReference>
<keyword evidence="6 9" id="KW-0418">Kinase</keyword>
<accession>A0A8J6NQW4</accession>
<dbReference type="Proteomes" id="UP000603434">
    <property type="component" value="Unassembled WGS sequence"/>
</dbReference>
<dbReference type="CDD" id="cd00071">
    <property type="entry name" value="GMPK"/>
    <property type="match status" value="1"/>
</dbReference>
<feature type="binding site" evidence="9">
    <location>
        <begin position="12"/>
        <end position="19"/>
    </location>
    <ligand>
        <name>ATP</name>
        <dbReference type="ChEBI" id="CHEBI:30616"/>
    </ligand>
</feature>
<evidence type="ECO:0000256" key="3">
    <source>
        <dbReference type="ARBA" id="ARBA00016296"/>
    </source>
</evidence>
<keyword evidence="7 9" id="KW-0067">ATP-binding</keyword>
<dbReference type="PANTHER" id="PTHR23117">
    <property type="entry name" value="GUANYLATE KINASE-RELATED"/>
    <property type="match status" value="1"/>
</dbReference>
<dbReference type="GO" id="GO:0005524">
    <property type="term" value="F:ATP binding"/>
    <property type="evidence" value="ECO:0007669"/>
    <property type="project" value="UniProtKB-UniRule"/>
</dbReference>
<dbReference type="InterPro" id="IPR017665">
    <property type="entry name" value="Guanylate_kinase"/>
</dbReference>